<gene>
    <name evidence="3" type="ORF">SAMN06265222_10858</name>
</gene>
<evidence type="ECO:0000313" key="3">
    <source>
        <dbReference type="EMBL" id="SMP63355.1"/>
    </source>
</evidence>
<evidence type="ECO:0000313" key="4">
    <source>
        <dbReference type="Proteomes" id="UP001158067"/>
    </source>
</evidence>
<keyword evidence="2" id="KW-0812">Transmembrane</keyword>
<dbReference type="Proteomes" id="UP001158067">
    <property type="component" value="Unassembled WGS sequence"/>
</dbReference>
<reference evidence="3 4" key="1">
    <citation type="submission" date="2017-05" db="EMBL/GenBank/DDBJ databases">
        <authorList>
            <person name="Varghese N."/>
            <person name="Submissions S."/>
        </authorList>
    </citation>
    <scope>NUCLEOTIDE SEQUENCE [LARGE SCALE GENOMIC DNA]</scope>
    <source>
        <strain evidence="3 4">DSM 25457</strain>
    </source>
</reference>
<organism evidence="3 4">
    <name type="scientific">Neorhodopirellula lusitana</name>
    <dbReference type="NCBI Taxonomy" id="445327"/>
    <lineage>
        <taxon>Bacteria</taxon>
        <taxon>Pseudomonadati</taxon>
        <taxon>Planctomycetota</taxon>
        <taxon>Planctomycetia</taxon>
        <taxon>Pirellulales</taxon>
        <taxon>Pirellulaceae</taxon>
        <taxon>Neorhodopirellula</taxon>
    </lineage>
</organism>
<accession>A0ABY1QD15</accession>
<dbReference type="RefSeq" id="WP_283433437.1">
    <property type="nucleotide sequence ID" value="NZ_CAWLDM010000001.1"/>
</dbReference>
<feature type="compositionally biased region" description="Basic and acidic residues" evidence="1">
    <location>
        <begin position="1"/>
        <end position="19"/>
    </location>
</feature>
<evidence type="ECO:0000256" key="1">
    <source>
        <dbReference type="SAM" id="MobiDB-lite"/>
    </source>
</evidence>
<comment type="caution">
    <text evidence="3">The sequence shown here is derived from an EMBL/GenBank/DDBJ whole genome shotgun (WGS) entry which is preliminary data.</text>
</comment>
<dbReference type="EMBL" id="FXUG01000008">
    <property type="protein sequence ID" value="SMP63355.1"/>
    <property type="molecule type" value="Genomic_DNA"/>
</dbReference>
<feature type="region of interest" description="Disordered" evidence="1">
    <location>
        <begin position="1"/>
        <end position="25"/>
    </location>
</feature>
<keyword evidence="4" id="KW-1185">Reference proteome</keyword>
<name>A0ABY1QD15_9BACT</name>
<keyword evidence="2" id="KW-1133">Transmembrane helix</keyword>
<keyword evidence="2" id="KW-0472">Membrane</keyword>
<proteinExistence type="predicted"/>
<sequence length="58" mass="6215">MTSKTEHPTNYSEPRRPDESPSLGEKAPGTPFLVVGLTYLAILAVACLAVAGLLYLVR</sequence>
<feature type="transmembrane region" description="Helical" evidence="2">
    <location>
        <begin position="32"/>
        <end position="57"/>
    </location>
</feature>
<protein>
    <submittedName>
        <fullName evidence="3">Uncharacterized protein</fullName>
    </submittedName>
</protein>
<evidence type="ECO:0000256" key="2">
    <source>
        <dbReference type="SAM" id="Phobius"/>
    </source>
</evidence>